<comment type="caution">
    <text evidence="4">The sequence shown here is derived from an EMBL/GenBank/DDBJ whole genome shotgun (WGS) entry which is preliminary data.</text>
</comment>
<evidence type="ECO:0000259" key="3">
    <source>
        <dbReference type="SMART" id="SM00822"/>
    </source>
</evidence>
<dbReference type="Proteomes" id="UP000238261">
    <property type="component" value="Unassembled WGS sequence"/>
</dbReference>
<dbReference type="AlphaFoldDB" id="A0A2S7EVH4"/>
<comment type="similarity">
    <text evidence="1">Belongs to the short-chain dehydrogenases/reductases (SDR) family.</text>
</comment>
<evidence type="ECO:0000256" key="1">
    <source>
        <dbReference type="ARBA" id="ARBA00006484"/>
    </source>
</evidence>
<keyword evidence="2" id="KW-0560">Oxidoreductase</keyword>
<dbReference type="GO" id="GO:0048038">
    <property type="term" value="F:quinone binding"/>
    <property type="evidence" value="ECO:0007669"/>
    <property type="project" value="TreeGrafter"/>
</dbReference>
<evidence type="ECO:0000313" key="5">
    <source>
        <dbReference type="Proteomes" id="UP000238261"/>
    </source>
</evidence>
<dbReference type="Gene3D" id="3.40.50.720">
    <property type="entry name" value="NAD(P)-binding Rossmann-like Domain"/>
    <property type="match status" value="1"/>
</dbReference>
<accession>A0A2S7EVH4</accession>
<dbReference type="SMART" id="SM00822">
    <property type="entry name" value="PKS_KR"/>
    <property type="match status" value="1"/>
</dbReference>
<dbReference type="PRINTS" id="PR00081">
    <property type="entry name" value="GDHRDH"/>
</dbReference>
<keyword evidence="5" id="KW-1185">Reference proteome</keyword>
<name>A0A2S7EVH4_9XANT</name>
<dbReference type="InterPro" id="IPR036291">
    <property type="entry name" value="NAD(P)-bd_dom_sf"/>
</dbReference>
<proteinExistence type="inferred from homology"/>
<dbReference type="InterPro" id="IPR002347">
    <property type="entry name" value="SDR_fam"/>
</dbReference>
<dbReference type="PANTHER" id="PTHR42760:SF133">
    <property type="entry name" value="3-OXOACYL-[ACYL-CARRIER-PROTEIN] REDUCTASE"/>
    <property type="match status" value="1"/>
</dbReference>
<dbReference type="FunFam" id="3.40.50.720:FF:000084">
    <property type="entry name" value="Short-chain dehydrogenase reductase"/>
    <property type="match status" value="1"/>
</dbReference>
<dbReference type="SUPFAM" id="SSF51735">
    <property type="entry name" value="NAD(P)-binding Rossmann-fold domains"/>
    <property type="match status" value="1"/>
</dbReference>
<dbReference type="CDD" id="cd05233">
    <property type="entry name" value="SDR_c"/>
    <property type="match status" value="1"/>
</dbReference>
<dbReference type="Pfam" id="PF13561">
    <property type="entry name" value="adh_short_C2"/>
    <property type="match status" value="1"/>
</dbReference>
<sequence length="253" mass="26549">MTMAASTEAFSLMDKVVLVTGASSGIGAATARLCARLGARLVLTGRDAARLDAVLQTLEGDGHVSVIGDLTDAQTRQQLLDAADGYHGLVSCAGVAALVPFRMAAEKHLQQMLAVNYLAPISLTQQLLFKRRLRDNASLVFMSALSARAAPQAAAGYAASKAALEAAVRTLALEQARHGIRANCIAPGYVDTPMLEKLGTATDMDDKIGLTPLGRIDPHDIAKGAVYLLSAASRWITRSTLTIDGGISLPIRL</sequence>
<organism evidence="4 5">
    <name type="scientific">Xanthomonas hyacinthi</name>
    <dbReference type="NCBI Taxonomy" id="56455"/>
    <lineage>
        <taxon>Bacteria</taxon>
        <taxon>Pseudomonadati</taxon>
        <taxon>Pseudomonadota</taxon>
        <taxon>Gammaproteobacteria</taxon>
        <taxon>Lysobacterales</taxon>
        <taxon>Lysobacteraceae</taxon>
        <taxon>Xanthomonas</taxon>
    </lineage>
</organism>
<reference evidence="5" key="1">
    <citation type="submission" date="2016-08" db="EMBL/GenBank/DDBJ databases">
        <authorList>
            <person name="Merda D."/>
            <person name="Briand M."/>
            <person name="Taghouti G."/>
            <person name="Carrere S."/>
            <person name="Gouzy J."/>
            <person name="Portier P."/>
            <person name="Jacques M.-A."/>
            <person name="Fischer-Le Saux M."/>
        </authorList>
    </citation>
    <scope>NUCLEOTIDE SEQUENCE [LARGE SCALE GENOMIC DNA]</scope>
    <source>
        <strain evidence="5">CFBP1156</strain>
    </source>
</reference>
<dbReference type="GO" id="GO:0016616">
    <property type="term" value="F:oxidoreductase activity, acting on the CH-OH group of donors, NAD or NADP as acceptor"/>
    <property type="evidence" value="ECO:0007669"/>
    <property type="project" value="UniProtKB-ARBA"/>
</dbReference>
<feature type="domain" description="Ketoreductase" evidence="3">
    <location>
        <begin position="15"/>
        <end position="188"/>
    </location>
</feature>
<gene>
    <name evidence="4" type="ORF">XhyaCFBP1156_12415</name>
</gene>
<evidence type="ECO:0000313" key="4">
    <source>
        <dbReference type="EMBL" id="PPU97154.1"/>
    </source>
</evidence>
<dbReference type="PANTHER" id="PTHR42760">
    <property type="entry name" value="SHORT-CHAIN DEHYDROGENASES/REDUCTASES FAMILY MEMBER"/>
    <property type="match status" value="1"/>
</dbReference>
<dbReference type="GO" id="GO:0006633">
    <property type="term" value="P:fatty acid biosynthetic process"/>
    <property type="evidence" value="ECO:0007669"/>
    <property type="project" value="TreeGrafter"/>
</dbReference>
<protein>
    <submittedName>
        <fullName evidence="4">Oxidoreductase</fullName>
    </submittedName>
</protein>
<evidence type="ECO:0000256" key="2">
    <source>
        <dbReference type="ARBA" id="ARBA00023002"/>
    </source>
</evidence>
<dbReference type="EMBL" id="MDEG01000010">
    <property type="protein sequence ID" value="PPU97154.1"/>
    <property type="molecule type" value="Genomic_DNA"/>
</dbReference>
<dbReference type="OrthoDB" id="8653364at2"/>
<dbReference type="InterPro" id="IPR057326">
    <property type="entry name" value="KR_dom"/>
</dbReference>